<sequence>MTTEIITHNGIFHMDEVSAIAILDLCIKGPINIIRTRDMNIIKPAQSDVNKYVVDVGGIYDQFTHCYDHHQSSFNDSYSNDYKHITPLSSCGMIYKDYARQLVRKLATPTQQQHIDVNKIVSYIYSSFILPIDAHDNGVSFCENNKIRFHPLQLGTAISQFNSNNVYEHELQMTLFIEAVNMMKTVIRNKFMKAIDFEYKYSCNLPIFKKAFNTRENKYVLILDTYFNTTQYLKEFDTVQTVKYIISPNNSNRLVRQWNIHTVTEKGKRFSLIAPLISYEEAIKVVGNEVIFIHKGLFTGATLTKESAIIIINESHKRYLTDIVITKSSSNILIPSLSCLSVVLFVFFDDAIINTYLPFNISHH</sequence>
<dbReference type="PANTHER" id="PTHR11215:SF1">
    <property type="entry name" value="MYG1 EXONUCLEASE"/>
    <property type="match status" value="1"/>
</dbReference>
<dbReference type="AlphaFoldDB" id="A0A6C0J7M1"/>
<name>A0A6C0J7M1_9ZZZZ</name>
<dbReference type="GO" id="GO:0005634">
    <property type="term" value="C:nucleus"/>
    <property type="evidence" value="ECO:0007669"/>
    <property type="project" value="TreeGrafter"/>
</dbReference>
<dbReference type="EMBL" id="MN740329">
    <property type="protein sequence ID" value="QHU00741.1"/>
    <property type="molecule type" value="Genomic_DNA"/>
</dbReference>
<dbReference type="PANTHER" id="PTHR11215">
    <property type="entry name" value="METAL DEPENDENT HYDROLASE - RELATED"/>
    <property type="match status" value="1"/>
</dbReference>
<dbReference type="GO" id="GO:0005737">
    <property type="term" value="C:cytoplasm"/>
    <property type="evidence" value="ECO:0007669"/>
    <property type="project" value="TreeGrafter"/>
</dbReference>
<comment type="similarity">
    <text evidence="1">Belongs to the MYG1 family.</text>
</comment>
<dbReference type="InterPro" id="IPR003226">
    <property type="entry name" value="MYG1_exonuclease"/>
</dbReference>
<proteinExistence type="inferred from homology"/>
<evidence type="ECO:0000313" key="2">
    <source>
        <dbReference type="EMBL" id="QHU00741.1"/>
    </source>
</evidence>
<organism evidence="2">
    <name type="scientific">viral metagenome</name>
    <dbReference type="NCBI Taxonomy" id="1070528"/>
    <lineage>
        <taxon>unclassified sequences</taxon>
        <taxon>metagenomes</taxon>
        <taxon>organismal metagenomes</taxon>
    </lineage>
</organism>
<accession>A0A6C0J7M1</accession>
<reference evidence="2" key="1">
    <citation type="journal article" date="2020" name="Nature">
        <title>Giant virus diversity and host interactions through global metagenomics.</title>
        <authorList>
            <person name="Schulz F."/>
            <person name="Roux S."/>
            <person name="Paez-Espino D."/>
            <person name="Jungbluth S."/>
            <person name="Walsh D.A."/>
            <person name="Denef V.J."/>
            <person name="McMahon K.D."/>
            <person name="Konstantinidis K.T."/>
            <person name="Eloe-Fadrosh E.A."/>
            <person name="Kyrpides N.C."/>
            <person name="Woyke T."/>
        </authorList>
    </citation>
    <scope>NUCLEOTIDE SEQUENCE</scope>
    <source>
        <strain evidence="2">GVMAG-M-3300025860-20</strain>
    </source>
</reference>
<evidence type="ECO:0000256" key="1">
    <source>
        <dbReference type="ARBA" id="ARBA00010105"/>
    </source>
</evidence>
<dbReference type="Pfam" id="PF03690">
    <property type="entry name" value="MYG1_exonuc"/>
    <property type="match status" value="1"/>
</dbReference>
<evidence type="ECO:0008006" key="3">
    <source>
        <dbReference type="Google" id="ProtNLM"/>
    </source>
</evidence>
<protein>
    <recommendedName>
        <fullName evidence="3">Metal-dependent hydrolase</fullName>
    </recommendedName>
</protein>